<dbReference type="AlphaFoldDB" id="A0A6G1IA45"/>
<gene>
    <name evidence="2" type="ORF">EJ06DRAFT_1039</name>
</gene>
<feature type="region of interest" description="Disordered" evidence="1">
    <location>
        <begin position="104"/>
        <end position="142"/>
    </location>
</feature>
<sequence>MHGRPRCSPLSQESLATPRVILSIHEYPMGGVGACEVRSLPDPAFGDGDGRGETGRVLAGKVRRARQGKAGATRADARSTLPLSLLSSLSLNLLHLLTLNIPPHHTTPPQTHPASISETHKPAHGHPPSLQPPTSRSHLHRH</sequence>
<reference evidence="2" key="1">
    <citation type="journal article" date="2020" name="Stud. Mycol.">
        <title>101 Dothideomycetes genomes: a test case for predicting lifestyles and emergence of pathogens.</title>
        <authorList>
            <person name="Haridas S."/>
            <person name="Albert R."/>
            <person name="Binder M."/>
            <person name="Bloem J."/>
            <person name="Labutti K."/>
            <person name="Salamov A."/>
            <person name="Andreopoulos B."/>
            <person name="Baker S."/>
            <person name="Barry K."/>
            <person name="Bills G."/>
            <person name="Bluhm B."/>
            <person name="Cannon C."/>
            <person name="Castanera R."/>
            <person name="Culley D."/>
            <person name="Daum C."/>
            <person name="Ezra D."/>
            <person name="Gonzalez J."/>
            <person name="Henrissat B."/>
            <person name="Kuo A."/>
            <person name="Liang C."/>
            <person name="Lipzen A."/>
            <person name="Lutzoni F."/>
            <person name="Magnuson J."/>
            <person name="Mondo S."/>
            <person name="Nolan M."/>
            <person name="Ohm R."/>
            <person name="Pangilinan J."/>
            <person name="Park H.-J."/>
            <person name="Ramirez L."/>
            <person name="Alfaro M."/>
            <person name="Sun H."/>
            <person name="Tritt A."/>
            <person name="Yoshinaga Y."/>
            <person name="Zwiers L.-H."/>
            <person name="Turgeon B."/>
            <person name="Goodwin S."/>
            <person name="Spatafora J."/>
            <person name="Crous P."/>
            <person name="Grigoriev I."/>
        </authorList>
    </citation>
    <scope>NUCLEOTIDE SEQUENCE</scope>
    <source>
        <strain evidence="2">CBS 262.69</strain>
    </source>
</reference>
<evidence type="ECO:0000313" key="2">
    <source>
        <dbReference type="EMBL" id="KAF2404855.1"/>
    </source>
</evidence>
<feature type="compositionally biased region" description="Low complexity" evidence="1">
    <location>
        <begin position="104"/>
        <end position="113"/>
    </location>
</feature>
<accession>A0A6G1IA45</accession>
<proteinExistence type="predicted"/>
<protein>
    <submittedName>
        <fullName evidence="2">Uncharacterized protein</fullName>
    </submittedName>
</protein>
<evidence type="ECO:0000313" key="3">
    <source>
        <dbReference type="Proteomes" id="UP000799640"/>
    </source>
</evidence>
<keyword evidence="3" id="KW-1185">Reference proteome</keyword>
<dbReference type="EMBL" id="ML996687">
    <property type="protein sequence ID" value="KAF2404855.1"/>
    <property type="molecule type" value="Genomic_DNA"/>
</dbReference>
<name>A0A6G1IA45_9PEZI</name>
<evidence type="ECO:0000256" key="1">
    <source>
        <dbReference type="SAM" id="MobiDB-lite"/>
    </source>
</evidence>
<organism evidence="2 3">
    <name type="scientific">Trichodelitschia bisporula</name>
    <dbReference type="NCBI Taxonomy" id="703511"/>
    <lineage>
        <taxon>Eukaryota</taxon>
        <taxon>Fungi</taxon>
        <taxon>Dikarya</taxon>
        <taxon>Ascomycota</taxon>
        <taxon>Pezizomycotina</taxon>
        <taxon>Dothideomycetes</taxon>
        <taxon>Dothideomycetes incertae sedis</taxon>
        <taxon>Phaeotrichales</taxon>
        <taxon>Phaeotrichaceae</taxon>
        <taxon>Trichodelitschia</taxon>
    </lineage>
</organism>
<dbReference type="Proteomes" id="UP000799640">
    <property type="component" value="Unassembled WGS sequence"/>
</dbReference>